<name>A0A645D231_9ZZZZ</name>
<keyword evidence="2" id="KW-0255">Endonuclease</keyword>
<dbReference type="SUPFAM" id="SSF48334">
    <property type="entry name" value="DNA repair protein MutS, domain III"/>
    <property type="match status" value="1"/>
</dbReference>
<keyword evidence="2" id="KW-0378">Hydrolase</keyword>
<gene>
    <name evidence="2" type="primary">mutS2_50</name>
    <name evidence="2" type="ORF">SDC9_129854</name>
</gene>
<evidence type="ECO:0000313" key="2">
    <source>
        <dbReference type="EMBL" id="MPM82792.1"/>
    </source>
</evidence>
<dbReference type="GO" id="GO:0030983">
    <property type="term" value="F:mismatched DNA binding"/>
    <property type="evidence" value="ECO:0007669"/>
    <property type="project" value="InterPro"/>
</dbReference>
<dbReference type="AlphaFoldDB" id="A0A645D231"/>
<dbReference type="GO" id="GO:0006298">
    <property type="term" value="P:mismatch repair"/>
    <property type="evidence" value="ECO:0007669"/>
    <property type="project" value="InterPro"/>
</dbReference>
<organism evidence="2">
    <name type="scientific">bioreactor metagenome</name>
    <dbReference type="NCBI Taxonomy" id="1076179"/>
    <lineage>
        <taxon>unclassified sequences</taxon>
        <taxon>metagenomes</taxon>
        <taxon>ecological metagenomes</taxon>
    </lineage>
</organism>
<proteinExistence type="predicted"/>
<dbReference type="GO" id="GO:0005524">
    <property type="term" value="F:ATP binding"/>
    <property type="evidence" value="ECO:0007669"/>
    <property type="project" value="InterPro"/>
</dbReference>
<reference evidence="2" key="1">
    <citation type="submission" date="2019-08" db="EMBL/GenBank/DDBJ databases">
        <authorList>
            <person name="Kucharzyk K."/>
            <person name="Murdoch R.W."/>
            <person name="Higgins S."/>
            <person name="Loffler F."/>
        </authorList>
    </citation>
    <scope>NUCLEOTIDE SEQUENCE</scope>
</reference>
<dbReference type="GO" id="GO:0004519">
    <property type="term" value="F:endonuclease activity"/>
    <property type="evidence" value="ECO:0007669"/>
    <property type="project" value="UniProtKB-KW"/>
</dbReference>
<dbReference type="GO" id="GO:0016787">
    <property type="term" value="F:hydrolase activity"/>
    <property type="evidence" value="ECO:0007669"/>
    <property type="project" value="UniProtKB-KW"/>
</dbReference>
<dbReference type="PANTHER" id="PTHR48466:SF2">
    <property type="entry name" value="OS10G0509000 PROTEIN"/>
    <property type="match status" value="1"/>
</dbReference>
<dbReference type="SMART" id="SM00533">
    <property type="entry name" value="MUTSd"/>
    <property type="match status" value="1"/>
</dbReference>
<comment type="caution">
    <text evidence="2">The sequence shown here is derived from an EMBL/GenBank/DDBJ whole genome shotgun (WGS) entry which is preliminary data.</text>
</comment>
<evidence type="ECO:0000259" key="1">
    <source>
        <dbReference type="SMART" id="SM00533"/>
    </source>
</evidence>
<dbReference type="PANTHER" id="PTHR48466">
    <property type="entry name" value="OS10G0509000 PROTEIN-RELATED"/>
    <property type="match status" value="1"/>
</dbReference>
<dbReference type="GO" id="GO:0140664">
    <property type="term" value="F:ATP-dependent DNA damage sensor activity"/>
    <property type="evidence" value="ECO:0007669"/>
    <property type="project" value="InterPro"/>
</dbReference>
<accession>A0A645D231</accession>
<dbReference type="EC" id="3.1.-.-" evidence="2"/>
<keyword evidence="2" id="KW-0540">Nuclease</keyword>
<dbReference type="InterPro" id="IPR045076">
    <property type="entry name" value="MutS"/>
</dbReference>
<sequence>MIYPENFEQKIEFFKIRQLLEQHCLSPLGKEKVEEMQFSSVFEEIDVQLSQTDEFVHILQEEDSFPSDNFYDVRPVLHRIRVAGSWIDQNALSELLKSMLTITSIVTFFKNDEEKAERYPHLMLLAKEVFVSSEISKKAERIIDEFGQIRDHASPQLSNIRREITSTLNSISRSLNSILRKAQAEGFVDKDITPSMRDGRLVIPVNPAFKRKIKGIVHDESASGKTVYIEPSEVVEANNRIRELESDERREIIRILTEFTDYLRPFLPDLLQSYEFLAQIDFIRAKAKFALQLNALKPNFENRLIIDWVQAVHPLLFFR</sequence>
<dbReference type="InterPro" id="IPR036187">
    <property type="entry name" value="DNA_mismatch_repair_MutS_sf"/>
</dbReference>
<feature type="domain" description="DNA mismatch repair protein MutS core" evidence="1">
    <location>
        <begin position="11"/>
        <end position="319"/>
    </location>
</feature>
<protein>
    <submittedName>
        <fullName evidence="2">Endonuclease MutS2</fullName>
        <ecNumber evidence="2">3.1.-.-</ecNumber>
    </submittedName>
</protein>
<dbReference type="InterPro" id="IPR007696">
    <property type="entry name" value="DNA_mismatch_repair_MutS_core"/>
</dbReference>
<dbReference type="EMBL" id="VSSQ01031766">
    <property type="protein sequence ID" value="MPM82792.1"/>
    <property type="molecule type" value="Genomic_DNA"/>
</dbReference>